<keyword evidence="4" id="KW-1185">Reference proteome</keyword>
<feature type="signal peptide" evidence="2">
    <location>
        <begin position="1"/>
        <end position="23"/>
    </location>
</feature>
<protein>
    <submittedName>
        <fullName evidence="5">Uncharacterized protein LOC112686535</fullName>
    </submittedName>
</protein>
<feature type="region of interest" description="Disordered" evidence="1">
    <location>
        <begin position="72"/>
        <end position="104"/>
    </location>
</feature>
<evidence type="ECO:0000313" key="4">
    <source>
        <dbReference type="Proteomes" id="UP000694846"/>
    </source>
</evidence>
<organism evidence="3">
    <name type="scientific">Sipha flava</name>
    <name type="common">yellow sugarcane aphid</name>
    <dbReference type="NCBI Taxonomy" id="143950"/>
    <lineage>
        <taxon>Eukaryota</taxon>
        <taxon>Metazoa</taxon>
        <taxon>Ecdysozoa</taxon>
        <taxon>Arthropoda</taxon>
        <taxon>Hexapoda</taxon>
        <taxon>Insecta</taxon>
        <taxon>Pterygota</taxon>
        <taxon>Neoptera</taxon>
        <taxon>Paraneoptera</taxon>
        <taxon>Hemiptera</taxon>
        <taxon>Sternorrhyncha</taxon>
        <taxon>Aphidomorpha</taxon>
        <taxon>Aphidoidea</taxon>
        <taxon>Aphididae</taxon>
        <taxon>Sipha</taxon>
    </lineage>
</organism>
<reference evidence="5" key="2">
    <citation type="submission" date="2025-04" db="UniProtKB">
        <authorList>
            <consortium name="RefSeq"/>
        </authorList>
    </citation>
    <scope>IDENTIFICATION</scope>
    <source>
        <tissue evidence="5">Whole body</tissue>
    </source>
</reference>
<dbReference type="OrthoDB" id="6616580at2759"/>
<keyword evidence="2" id="KW-0732">Signal</keyword>
<feature type="compositionally biased region" description="Polar residues" evidence="1">
    <location>
        <begin position="74"/>
        <end position="104"/>
    </location>
</feature>
<feature type="chain" id="PRO_5044578935" evidence="2">
    <location>
        <begin position="24"/>
        <end position="151"/>
    </location>
</feature>
<evidence type="ECO:0000313" key="5">
    <source>
        <dbReference type="RefSeq" id="XP_025414663.1"/>
    </source>
</evidence>
<evidence type="ECO:0000313" key="3">
    <source>
        <dbReference type="EMBL" id="MBY69783.1"/>
    </source>
</evidence>
<dbReference type="EMBL" id="GGMS01000580">
    <property type="protein sequence ID" value="MBY69783.1"/>
    <property type="molecule type" value="Transcribed_RNA"/>
</dbReference>
<dbReference type="RefSeq" id="XP_025414663.1">
    <property type="nucleotide sequence ID" value="XM_025558878.1"/>
</dbReference>
<accession>A0A2S2PWK9</accession>
<proteinExistence type="predicted"/>
<dbReference type="Proteomes" id="UP000694846">
    <property type="component" value="Unplaced"/>
</dbReference>
<dbReference type="AlphaFoldDB" id="A0A2S2PWK9"/>
<dbReference type="GeneID" id="112686535"/>
<gene>
    <name evidence="5" type="primary">LOC112686535</name>
    <name evidence="3" type="ORF">g.30108</name>
</gene>
<sequence length="151" mass="17162">MTSSTLALFNFLMLISFIFSSIAGKIPDSEWPFEFNHDKGSITTDDNVLVQSVSSDGKTVLNTNDPQPIKKYYGSNNKKPNVQHTADSSGVYEQNPNKVNQGNNYNKKINKVGSYFGYSPSMVPIEHNQRVFEHFTKFFPRMPNNVRVIYI</sequence>
<reference evidence="3" key="1">
    <citation type="submission" date="2018-04" db="EMBL/GenBank/DDBJ databases">
        <title>Transcriptome assembly of Sipha flava.</title>
        <authorList>
            <person name="Scully E.D."/>
            <person name="Geib S.M."/>
            <person name="Palmer N.A."/>
            <person name="Koch K."/>
            <person name="Bradshaw J."/>
            <person name="Heng-Moss T."/>
            <person name="Sarath G."/>
        </authorList>
    </citation>
    <scope>NUCLEOTIDE SEQUENCE</scope>
</reference>
<evidence type="ECO:0000256" key="1">
    <source>
        <dbReference type="SAM" id="MobiDB-lite"/>
    </source>
</evidence>
<evidence type="ECO:0000256" key="2">
    <source>
        <dbReference type="SAM" id="SignalP"/>
    </source>
</evidence>
<name>A0A2S2PWK9_9HEMI</name>